<dbReference type="EC" id="2.4.2.7" evidence="3"/>
<accession>F7PK57</accession>
<proteinExistence type="predicted"/>
<organism evidence="3 4">
    <name type="scientific">Halorhabdus tiamatea SARL4B</name>
    <dbReference type="NCBI Taxonomy" id="1033806"/>
    <lineage>
        <taxon>Archaea</taxon>
        <taxon>Methanobacteriati</taxon>
        <taxon>Methanobacteriota</taxon>
        <taxon>Stenosarchaea group</taxon>
        <taxon>Halobacteria</taxon>
        <taxon>Halobacteriales</taxon>
        <taxon>Haloarculaceae</taxon>
        <taxon>Halorhabdus</taxon>
    </lineage>
</organism>
<dbReference type="PATRIC" id="fig|1033806.12.peg.1319"/>
<keyword evidence="5" id="KW-1185">Reference proteome</keyword>
<evidence type="ECO:0000259" key="1">
    <source>
        <dbReference type="Pfam" id="PF00156"/>
    </source>
</evidence>
<dbReference type="HOGENOM" id="CLU_086256_1_0_2"/>
<dbReference type="Gene3D" id="3.40.50.2020">
    <property type="match status" value="1"/>
</dbReference>
<dbReference type="NCBIfam" id="NF006328">
    <property type="entry name" value="PRK08558.1"/>
    <property type="match status" value="1"/>
</dbReference>
<dbReference type="InterPro" id="IPR050118">
    <property type="entry name" value="Pur/Pyrimidine_PRTase"/>
</dbReference>
<dbReference type="GO" id="GO:0003677">
    <property type="term" value="F:DNA binding"/>
    <property type="evidence" value="ECO:0007669"/>
    <property type="project" value="InterPro"/>
</dbReference>
<keyword evidence="3" id="KW-0328">Glycosyltransferase</keyword>
<gene>
    <name evidence="3" type="ORF">HLRTI_000343</name>
    <name evidence="2" type="ORF">HTIA_1326</name>
</gene>
<protein>
    <submittedName>
        <fullName evidence="2 3">Adenine phosphoribosyltransferase</fullName>
        <ecNumber evidence="3">2.4.2.7</ecNumber>
    </submittedName>
</protein>
<dbReference type="KEGG" id="hti:HTIA_1326"/>
<name>F7PK57_9EURY</name>
<dbReference type="PANTHER" id="PTHR43864:SF3">
    <property type="entry name" value="ADENINE PHOSPHORIBOSYLTRANSFERASE, FUSED TO N-TERMINAL DNA-BINDING DOMAIN"/>
    <property type="match status" value="1"/>
</dbReference>
<dbReference type="AlphaFoldDB" id="F7PK57"/>
<reference evidence="3 4" key="2">
    <citation type="journal article" date="2013" name="PLoS ONE">
        <title>INDIGO - INtegrated Data Warehouse of MIcrobial GenOmes with Examples from the Red Sea Extremophiles.</title>
        <authorList>
            <person name="Alam I."/>
            <person name="Antunes A."/>
            <person name="Kamau A.A."/>
            <person name="Ba Alawi W."/>
            <person name="Kalkatawi M."/>
            <person name="Stingl U."/>
            <person name="Bajic V.B."/>
        </authorList>
    </citation>
    <scope>NUCLEOTIDE SEQUENCE [LARGE SCALE GENOMIC DNA]</scope>
    <source>
        <strain evidence="3 4">SARL4B</strain>
    </source>
</reference>
<evidence type="ECO:0000313" key="4">
    <source>
        <dbReference type="Proteomes" id="UP000003861"/>
    </source>
</evidence>
<keyword evidence="3" id="KW-0808">Transferase</keyword>
<dbReference type="CDD" id="cd06223">
    <property type="entry name" value="PRTases_typeI"/>
    <property type="match status" value="1"/>
</dbReference>
<evidence type="ECO:0000313" key="5">
    <source>
        <dbReference type="Proteomes" id="UP000015381"/>
    </source>
</evidence>
<dbReference type="STRING" id="1033806.HTIA_1326"/>
<reference evidence="3 4" key="1">
    <citation type="journal article" date="2011" name="J. Bacteriol.">
        <title>Genome sequence of Halorhabdus tiamatea, the first archaeon isolated from a deep-sea anoxic brine lake.</title>
        <authorList>
            <person name="Antunes A."/>
            <person name="Alam I."/>
            <person name="Bajic V.B."/>
            <person name="Stingl U."/>
        </authorList>
    </citation>
    <scope>NUCLEOTIDE SEQUENCE [LARGE SCALE GENOMIC DNA]</scope>
    <source>
        <strain evidence="3 4">SARL4B</strain>
    </source>
</reference>
<dbReference type="OrthoDB" id="31493at2157"/>
<dbReference type="CDD" id="cd00093">
    <property type="entry name" value="HTH_XRE"/>
    <property type="match status" value="1"/>
</dbReference>
<evidence type="ECO:0000313" key="3">
    <source>
        <dbReference type="EMBL" id="ERJ07590.1"/>
    </source>
</evidence>
<reference evidence="2 5" key="3">
    <citation type="journal article" date="2014" name="Environ. Microbiol.">
        <title>Halorhabdus tiamatea: proteogenomics and glycosidase activity measurements identify the first cultivated euryarchaeon from a deep-sea anoxic brine lake as potential polysaccharide degrader.</title>
        <authorList>
            <person name="Werner J."/>
            <person name="Ferrer M."/>
            <person name="Michel G."/>
            <person name="Mann A.J."/>
            <person name="Huang S."/>
            <person name="Juarez S."/>
            <person name="Ciordia S."/>
            <person name="Albar J.P."/>
            <person name="Alcaide M."/>
            <person name="La Cono V."/>
            <person name="Yakimov M.M."/>
            <person name="Antunes A."/>
            <person name="Taborda M."/>
            <person name="Da Costa M.S."/>
            <person name="Amann R.I."/>
            <person name="Gloeckner F.O."/>
            <person name="Golyshina O.V."/>
            <person name="Golyshin P.N."/>
            <person name="Teeling H."/>
        </authorList>
    </citation>
    <scope>NUCLEOTIDE SEQUENCE [LARGE SCALE GENOMIC DNA]</scope>
    <source>
        <strain evidence="5">SARL4B</strain>
        <strain evidence="2">Type strain: SARL4B</strain>
    </source>
</reference>
<evidence type="ECO:0000313" key="2">
    <source>
        <dbReference type="EMBL" id="CCQ33460.1"/>
    </source>
</evidence>
<dbReference type="eggNOG" id="arCOG00031">
    <property type="taxonomic scope" value="Archaea"/>
</dbReference>
<dbReference type="RefSeq" id="WP_008526248.1">
    <property type="nucleotide sequence ID" value="NC_021921.1"/>
</dbReference>
<dbReference type="InterPro" id="IPR001387">
    <property type="entry name" value="Cro/C1-type_HTH"/>
</dbReference>
<dbReference type="InterPro" id="IPR010982">
    <property type="entry name" value="Lambda_DNA-bd_dom_sf"/>
</dbReference>
<feature type="domain" description="Phosphoribosyltransferase" evidence="1">
    <location>
        <begin position="93"/>
        <end position="219"/>
    </location>
</feature>
<dbReference type="EMBL" id="AFNT02000002">
    <property type="protein sequence ID" value="ERJ07590.1"/>
    <property type="molecule type" value="Genomic_DNA"/>
</dbReference>
<dbReference type="InterPro" id="IPR000836">
    <property type="entry name" value="PRTase_dom"/>
</dbReference>
<dbReference type="Pfam" id="PF00156">
    <property type="entry name" value="Pribosyltran"/>
    <property type="match status" value="1"/>
</dbReference>
<dbReference type="InterPro" id="IPR029057">
    <property type="entry name" value="PRTase-like"/>
</dbReference>
<dbReference type="Proteomes" id="UP000003861">
    <property type="component" value="Unassembled WGS sequence"/>
</dbReference>
<dbReference type="GO" id="GO:0003999">
    <property type="term" value="F:adenine phosphoribosyltransferase activity"/>
    <property type="evidence" value="ECO:0007669"/>
    <property type="project" value="UniProtKB-EC"/>
</dbReference>
<dbReference type="PANTHER" id="PTHR43864">
    <property type="entry name" value="HYPOXANTHINE/GUANINE PHOSPHORIBOSYLTRANSFERASE"/>
    <property type="match status" value="1"/>
</dbReference>
<dbReference type="Proteomes" id="UP000015381">
    <property type="component" value="Chromosome I"/>
</dbReference>
<sequence>MKRLEKTTLQLRAVSVLRRLKSRRTYDELADVTGLSASDLNRYVNGHVLPGVERAREIVDDLGRETLAAEIESRIDRDEEGYVDNTAVVFDQSLLDLVAGVAAETFELERPDVVLTAATDGITIAGAMARHFDVPVAYAKKSRETGVSEFVEARQRLTPGIEITYSLPASALEDGDDVLLVDDFVRSGNTQALLLELADRAGATVSGVFTLIAVGEDGLASVRQSTDAPVVAFTTLSDAGEPEGYPRT</sequence>
<dbReference type="GeneID" id="23800118"/>
<dbReference type="SUPFAM" id="SSF47413">
    <property type="entry name" value="lambda repressor-like DNA-binding domains"/>
    <property type="match status" value="1"/>
</dbReference>
<dbReference type="EMBL" id="HF571520">
    <property type="protein sequence ID" value="CCQ33460.1"/>
    <property type="molecule type" value="Genomic_DNA"/>
</dbReference>
<dbReference type="SUPFAM" id="SSF53271">
    <property type="entry name" value="PRTase-like"/>
    <property type="match status" value="1"/>
</dbReference>